<keyword evidence="2" id="KW-1185">Reference proteome</keyword>
<accession>A0ABY8D155</accession>
<proteinExistence type="predicted"/>
<dbReference type="Proteomes" id="UP001235547">
    <property type="component" value="Chromosome 1"/>
</dbReference>
<evidence type="ECO:0000313" key="1">
    <source>
        <dbReference type="EMBL" id="WEX84616.1"/>
    </source>
</evidence>
<organism evidence="1 2">
    <name type="scientific">Sinorhizobium numidicum</name>
    <dbReference type="NCBI Taxonomy" id="680248"/>
    <lineage>
        <taxon>Bacteria</taxon>
        <taxon>Pseudomonadati</taxon>
        <taxon>Pseudomonadota</taxon>
        <taxon>Alphaproteobacteria</taxon>
        <taxon>Hyphomicrobiales</taxon>
        <taxon>Rhizobiaceae</taxon>
        <taxon>Sinorhizobium/Ensifer group</taxon>
        <taxon>Sinorhizobium</taxon>
    </lineage>
</organism>
<evidence type="ECO:0000313" key="2">
    <source>
        <dbReference type="Proteomes" id="UP001235547"/>
    </source>
</evidence>
<gene>
    <name evidence="1" type="ORF">PYH38_003512</name>
</gene>
<reference evidence="1 2" key="1">
    <citation type="submission" date="2023-03" db="EMBL/GenBank/DDBJ databases">
        <authorList>
            <person name="Kaur S."/>
            <person name="Espinosa-Saiz D."/>
            <person name="Velazquez E."/>
            <person name="Menendez E."/>
            <person name="diCenzo G.C."/>
        </authorList>
    </citation>
    <scope>NUCLEOTIDE SEQUENCE [LARGE SCALE GENOMIC DNA]</scope>
    <source>
        <strain evidence="1 2">LMG 27395</strain>
    </source>
</reference>
<protein>
    <submittedName>
        <fullName evidence="1">Uncharacterized protein</fullName>
    </submittedName>
</protein>
<name>A0ABY8D155_9HYPH</name>
<sequence length="436" mass="49620">MDKVAPIFDVPDDEVEERDRPFNAFRFAASENAKAIVTEVIGLLLNYEAYFGLKKNKRRAKDQETFDLTVDAILSDLMHHHLVGEDGSIYVTRSNRVLGTKSRYRPRAYSKMFPYILDLLAKPEMGFVVQDVAPAIEGLARSTVVRAGQRLLSRIDEGEIGLDDLGEHPHGETIILKRTKDVDDYWDDGGWQEYQDTAVTDQFRLELDHINQWLASADLRFENTGIPWPQTTFHIGDRQLRRVFTQGRFDSGGRLFGGFWQRLRKHERRQGLWISGEKAVELDYGQVGPRIVYALSGQKPPTDDLYHLWGYTQQRDGIKRVMSAMIFASDRLDRFPKGTRKLFRRSDNIGEVVEAIEAKHPLIKDSFHRGLGHETQFVESQIMVEVILTLKAEGIVALPIHDAVMVPATKASTATEVMLSTFHRHTGVEGIVTEEA</sequence>
<dbReference type="RefSeq" id="WP_280735536.1">
    <property type="nucleotide sequence ID" value="NZ_CP120368.1"/>
</dbReference>
<dbReference type="EMBL" id="CP120371">
    <property type="protein sequence ID" value="WEX84616.1"/>
    <property type="molecule type" value="Genomic_DNA"/>
</dbReference>